<feature type="domain" description="DUF4587" evidence="2">
    <location>
        <begin position="99"/>
        <end position="173"/>
    </location>
</feature>
<dbReference type="AlphaFoldDB" id="A0A3Q1I3R2"/>
<dbReference type="Proteomes" id="UP000265040">
    <property type="component" value="Chromosome 22"/>
</dbReference>
<evidence type="ECO:0000313" key="3">
    <source>
        <dbReference type="Ensembl" id="ENSATEP00000014259.1"/>
    </source>
</evidence>
<dbReference type="OrthoDB" id="8962708at2759"/>
<dbReference type="PANTHER" id="PTHR28604">
    <property type="match status" value="1"/>
</dbReference>
<feature type="region of interest" description="Disordered" evidence="1">
    <location>
        <begin position="164"/>
        <end position="213"/>
    </location>
</feature>
<organism evidence="3 4">
    <name type="scientific">Anabas testudineus</name>
    <name type="common">Climbing perch</name>
    <name type="synonym">Anthias testudineus</name>
    <dbReference type="NCBI Taxonomy" id="64144"/>
    <lineage>
        <taxon>Eukaryota</taxon>
        <taxon>Metazoa</taxon>
        <taxon>Chordata</taxon>
        <taxon>Craniata</taxon>
        <taxon>Vertebrata</taxon>
        <taxon>Euteleostomi</taxon>
        <taxon>Actinopterygii</taxon>
        <taxon>Neopterygii</taxon>
        <taxon>Teleostei</taxon>
        <taxon>Neoteleostei</taxon>
        <taxon>Acanthomorphata</taxon>
        <taxon>Anabantaria</taxon>
        <taxon>Anabantiformes</taxon>
        <taxon>Anabantoidei</taxon>
        <taxon>Anabantidae</taxon>
        <taxon>Anabas</taxon>
    </lineage>
</organism>
<reference evidence="3" key="3">
    <citation type="submission" date="2025-09" db="UniProtKB">
        <authorList>
            <consortium name="Ensembl"/>
        </authorList>
    </citation>
    <scope>IDENTIFICATION</scope>
</reference>
<dbReference type="PANTHER" id="PTHR28604:SF2">
    <property type="entry name" value="RIKEN CDNA 2610028H24 GENE"/>
    <property type="match status" value="1"/>
</dbReference>
<name>A0A3Q1I3R2_ANATE</name>
<reference evidence="3" key="2">
    <citation type="submission" date="2025-08" db="UniProtKB">
        <authorList>
            <consortium name="Ensembl"/>
        </authorList>
    </citation>
    <scope>IDENTIFICATION</scope>
</reference>
<protein>
    <recommendedName>
        <fullName evidence="2">DUF4587 domain-containing protein</fullName>
    </recommendedName>
</protein>
<dbReference type="GeneTree" id="ENSGT00390000011514"/>
<dbReference type="InterPro" id="IPR027904">
    <property type="entry name" value="DUF4587"/>
</dbReference>
<sequence length="213" mass="23665">MLENLHRPHTWGGSQRQYQSHFITVPRLPPRLPTMEPTHIHHPAPVLPYLSPPPPAPPQPPRIIQQTLPQQPATIIQQLPQQQPLIAQIPPPQLYPAPRSGSIKEDMVELMLMQNAQMHQIIMHNMMLKAMPPMALSPPGGPSHYATHTANPIFVRTDFKPRGSAAVHHHHHYGPTPAAPQLPPISYHTGQAGRQAPSFHYVPAPTTLPPVNV</sequence>
<evidence type="ECO:0000313" key="4">
    <source>
        <dbReference type="Proteomes" id="UP000265040"/>
    </source>
</evidence>
<dbReference type="InParanoid" id="A0A3Q1I3R2"/>
<dbReference type="Pfam" id="PF15248">
    <property type="entry name" value="DUF4587"/>
    <property type="match status" value="1"/>
</dbReference>
<evidence type="ECO:0000256" key="1">
    <source>
        <dbReference type="SAM" id="MobiDB-lite"/>
    </source>
</evidence>
<reference evidence="3" key="1">
    <citation type="submission" date="2021-04" db="EMBL/GenBank/DDBJ databases">
        <authorList>
            <consortium name="Wellcome Sanger Institute Data Sharing"/>
        </authorList>
    </citation>
    <scope>NUCLEOTIDE SEQUENCE [LARGE SCALE GENOMIC DNA]</scope>
</reference>
<accession>A0A3Q1I3R2</accession>
<dbReference type="Ensembl" id="ENSATET00000014488.2">
    <property type="protein sequence ID" value="ENSATEP00000014259.1"/>
    <property type="gene ID" value="ENSATEG00000009914.2"/>
</dbReference>
<dbReference type="InterPro" id="IPR038915">
    <property type="entry name" value="PRR29-like"/>
</dbReference>
<keyword evidence="4" id="KW-1185">Reference proteome</keyword>
<proteinExistence type="predicted"/>
<evidence type="ECO:0000259" key="2">
    <source>
        <dbReference type="Pfam" id="PF15248"/>
    </source>
</evidence>